<comment type="cofactor">
    <cofactor evidence="1">
        <name>FMN</name>
        <dbReference type="ChEBI" id="CHEBI:58210"/>
    </cofactor>
</comment>
<dbReference type="PANTHER" id="PTHR10851:SF0">
    <property type="entry name" value="PYRIDOXINE-5'-PHOSPHATE OXIDASE"/>
    <property type="match status" value="1"/>
</dbReference>
<keyword evidence="5" id="KW-0560">Oxidoreductase</keyword>
<dbReference type="PROSITE" id="PS01064">
    <property type="entry name" value="PYRIDOX_OXIDASE"/>
    <property type="match status" value="1"/>
</dbReference>
<reference evidence="7 8" key="1">
    <citation type="journal article" date="2019" name="Microbiol. Resour. Announc.">
        <title>Complete Genome Sequence of Halomonas sulfidaeris Strain Esulfide1 Isolated from a Metal Sulfide Rock at a Depth of 2,200 Meters, Obtained Using Nanopore Sequencing.</title>
        <authorList>
            <person name="Saito M."/>
            <person name="Nishigata A."/>
            <person name="Galipon J."/>
            <person name="Arakawa K."/>
        </authorList>
    </citation>
    <scope>NUCLEOTIDE SEQUENCE [LARGE SCALE GENOMIC DNA]</scope>
    <source>
        <strain evidence="7 8">ATCC BAA-803</strain>
    </source>
</reference>
<evidence type="ECO:0000256" key="5">
    <source>
        <dbReference type="ARBA" id="ARBA00023002"/>
    </source>
</evidence>
<name>A0A455UBT8_9GAMM</name>
<evidence type="ECO:0000313" key="8">
    <source>
        <dbReference type="Proteomes" id="UP000320231"/>
    </source>
</evidence>
<dbReference type="Pfam" id="PF10590">
    <property type="entry name" value="PNP_phzG_C"/>
    <property type="match status" value="1"/>
</dbReference>
<sequence length="57" mass="6912">MKKAYDGQDIPRPIHWGGYRLAPEMIEFWQGQPSRLHDRLRFERRDGGEWSRFRLAP</sequence>
<dbReference type="Gene3D" id="2.30.110.10">
    <property type="entry name" value="Electron Transport, Fmn-binding Protein, Chain A"/>
    <property type="match status" value="1"/>
</dbReference>
<evidence type="ECO:0000256" key="2">
    <source>
        <dbReference type="ARBA" id="ARBA00007301"/>
    </source>
</evidence>
<evidence type="ECO:0000313" key="7">
    <source>
        <dbReference type="EMBL" id="BBI61989.1"/>
    </source>
</evidence>
<dbReference type="PANTHER" id="PTHR10851">
    <property type="entry name" value="PYRIDOXINE-5-PHOSPHATE OXIDASE"/>
    <property type="match status" value="1"/>
</dbReference>
<dbReference type="InterPro" id="IPR019740">
    <property type="entry name" value="Pyridox_Oxase_CS"/>
</dbReference>
<comment type="similarity">
    <text evidence="2">Belongs to the pyridoxamine 5'-phosphate oxidase family.</text>
</comment>
<keyword evidence="4" id="KW-0288">FMN</keyword>
<dbReference type="GO" id="GO:0008615">
    <property type="term" value="P:pyridoxine biosynthetic process"/>
    <property type="evidence" value="ECO:0007669"/>
    <property type="project" value="InterPro"/>
</dbReference>
<dbReference type="AlphaFoldDB" id="A0A455UBT8"/>
<dbReference type="InterPro" id="IPR019576">
    <property type="entry name" value="Pyridoxamine_oxidase_dimer_C"/>
</dbReference>
<dbReference type="EMBL" id="AP019514">
    <property type="protein sequence ID" value="BBI61989.1"/>
    <property type="molecule type" value="Genomic_DNA"/>
</dbReference>
<evidence type="ECO:0000256" key="3">
    <source>
        <dbReference type="ARBA" id="ARBA00022630"/>
    </source>
</evidence>
<evidence type="ECO:0000259" key="6">
    <source>
        <dbReference type="Pfam" id="PF10590"/>
    </source>
</evidence>
<organism evidence="7 8">
    <name type="scientific">Vreelandella sulfidaeris</name>
    <dbReference type="NCBI Taxonomy" id="115553"/>
    <lineage>
        <taxon>Bacteria</taxon>
        <taxon>Pseudomonadati</taxon>
        <taxon>Pseudomonadota</taxon>
        <taxon>Gammaproteobacteria</taxon>
        <taxon>Oceanospirillales</taxon>
        <taxon>Halomonadaceae</taxon>
        <taxon>Vreelandella</taxon>
    </lineage>
</organism>
<dbReference type="KEGG" id="hsr:HSBAA_32950"/>
<dbReference type="InterPro" id="IPR012349">
    <property type="entry name" value="Split_barrel_FMN-bd"/>
</dbReference>
<evidence type="ECO:0000256" key="4">
    <source>
        <dbReference type="ARBA" id="ARBA00022643"/>
    </source>
</evidence>
<feature type="domain" description="Pyridoxine 5'-phosphate oxidase dimerisation C-terminal" evidence="6">
    <location>
        <begin position="16"/>
        <end position="57"/>
    </location>
</feature>
<evidence type="ECO:0000256" key="1">
    <source>
        <dbReference type="ARBA" id="ARBA00001917"/>
    </source>
</evidence>
<proteinExistence type="inferred from homology"/>
<dbReference type="SUPFAM" id="SSF50475">
    <property type="entry name" value="FMN-binding split barrel"/>
    <property type="match status" value="1"/>
</dbReference>
<gene>
    <name evidence="7" type="ORF">HSBAA_32950</name>
</gene>
<protein>
    <recommendedName>
        <fullName evidence="6">Pyridoxine 5'-phosphate oxidase dimerisation C-terminal domain-containing protein</fullName>
    </recommendedName>
</protein>
<dbReference type="Proteomes" id="UP000320231">
    <property type="component" value="Chromosome"/>
</dbReference>
<dbReference type="GO" id="GO:0010181">
    <property type="term" value="F:FMN binding"/>
    <property type="evidence" value="ECO:0007669"/>
    <property type="project" value="InterPro"/>
</dbReference>
<keyword evidence="3" id="KW-0285">Flavoprotein</keyword>
<dbReference type="GO" id="GO:0004733">
    <property type="term" value="F:pyridoxamine phosphate oxidase activity"/>
    <property type="evidence" value="ECO:0007669"/>
    <property type="project" value="InterPro"/>
</dbReference>
<dbReference type="InterPro" id="IPR000659">
    <property type="entry name" value="Pyridox_Oxase"/>
</dbReference>
<accession>A0A455UBT8</accession>